<keyword evidence="4" id="KW-1185">Reference proteome</keyword>
<evidence type="ECO:0000313" key="4">
    <source>
        <dbReference type="Proteomes" id="UP000553632"/>
    </source>
</evidence>
<dbReference type="AlphaFoldDB" id="A0A7J6RB58"/>
<feature type="region of interest" description="Disordered" evidence="1">
    <location>
        <begin position="1"/>
        <end position="23"/>
    </location>
</feature>
<evidence type="ECO:0000313" key="2">
    <source>
        <dbReference type="EMBL" id="KAF4717642.1"/>
    </source>
</evidence>
<proteinExistence type="predicted"/>
<evidence type="ECO:0000313" key="3">
    <source>
        <dbReference type="EMBL" id="KAF4745374.1"/>
    </source>
</evidence>
<dbReference type="Proteomes" id="UP000553632">
    <property type="component" value="Unassembled WGS sequence"/>
</dbReference>
<evidence type="ECO:0000313" key="5">
    <source>
        <dbReference type="Proteomes" id="UP000574390"/>
    </source>
</evidence>
<sequence>MASRPSQRRINRPDNPPGRWQDFRVHGSRYGRWGCFKEIKEKEYSYDRDESIGDAPPHVKKELDRICKKGFAALKPSSSLPNLNGTYVGSRDETRAELRFRDAIAAMVS</sequence>
<feature type="compositionally biased region" description="Basic residues" evidence="1">
    <location>
        <begin position="1"/>
        <end position="10"/>
    </location>
</feature>
<comment type="caution">
    <text evidence="2">The sequence shown here is derived from an EMBL/GenBank/DDBJ whole genome shotgun (WGS) entry which is preliminary data.</text>
</comment>
<dbReference type="Proteomes" id="UP000574390">
    <property type="component" value="Unassembled WGS sequence"/>
</dbReference>
<organism evidence="2 4">
    <name type="scientific">Perkinsus olseni</name>
    <name type="common">Perkinsus atlanticus</name>
    <dbReference type="NCBI Taxonomy" id="32597"/>
    <lineage>
        <taxon>Eukaryota</taxon>
        <taxon>Sar</taxon>
        <taxon>Alveolata</taxon>
        <taxon>Perkinsozoa</taxon>
        <taxon>Perkinsea</taxon>
        <taxon>Perkinsida</taxon>
        <taxon>Perkinsidae</taxon>
        <taxon>Perkinsus</taxon>
    </lineage>
</organism>
<accession>A0A7J6RB58</accession>
<gene>
    <name evidence="3" type="ORF">FOZ62_003171</name>
    <name evidence="2" type="ORF">FOZ63_005320</name>
</gene>
<dbReference type="EMBL" id="JABANM010006785">
    <property type="protein sequence ID" value="KAF4745374.1"/>
    <property type="molecule type" value="Genomic_DNA"/>
</dbReference>
<name>A0A7J6RB58_PEROL</name>
<protein>
    <submittedName>
        <fullName evidence="2">Uncharacterized protein</fullName>
    </submittedName>
</protein>
<reference evidence="4 5" key="1">
    <citation type="submission" date="2020-04" db="EMBL/GenBank/DDBJ databases">
        <title>Perkinsus olseni comparative genomics.</title>
        <authorList>
            <person name="Bogema D.R."/>
        </authorList>
    </citation>
    <scope>NUCLEOTIDE SEQUENCE [LARGE SCALE GENOMIC DNA]</scope>
    <source>
        <strain evidence="3">ATCC PRA-205</strain>
        <strain evidence="2 4">ATCC PRA-207</strain>
    </source>
</reference>
<dbReference type="EMBL" id="JABANO010026961">
    <property type="protein sequence ID" value="KAF4717642.1"/>
    <property type="molecule type" value="Genomic_DNA"/>
</dbReference>
<evidence type="ECO:0000256" key="1">
    <source>
        <dbReference type="SAM" id="MobiDB-lite"/>
    </source>
</evidence>